<proteinExistence type="predicted"/>
<sequence>MCTLVAPTFPTRQAVAALGWPAPATRAPLVIINLNKTKYHSGDRCPHHFTFRFRENLKRARASAVINFLSYKNKTFLLFAVVWARCGTGTRGDRLGCNTGWEYEPPPQPKPSRRATPGELENRWARAAWWAVCGGSGRRGVILKYRTPLTTRSLYVNIIARATLVPGPAGQFQVAELALTPRDAVRIRGERSFPGALNSPTRSATMPAGARGAPQANNRVSY</sequence>
<organism evidence="2 3">
    <name type="scientific">Eumeta variegata</name>
    <name type="common">Bagworm moth</name>
    <name type="synonym">Eumeta japonica</name>
    <dbReference type="NCBI Taxonomy" id="151549"/>
    <lineage>
        <taxon>Eukaryota</taxon>
        <taxon>Metazoa</taxon>
        <taxon>Ecdysozoa</taxon>
        <taxon>Arthropoda</taxon>
        <taxon>Hexapoda</taxon>
        <taxon>Insecta</taxon>
        <taxon>Pterygota</taxon>
        <taxon>Neoptera</taxon>
        <taxon>Endopterygota</taxon>
        <taxon>Lepidoptera</taxon>
        <taxon>Glossata</taxon>
        <taxon>Ditrysia</taxon>
        <taxon>Tineoidea</taxon>
        <taxon>Psychidae</taxon>
        <taxon>Oiketicinae</taxon>
        <taxon>Eumeta</taxon>
    </lineage>
</organism>
<protein>
    <submittedName>
        <fullName evidence="2">Uncharacterized protein</fullName>
    </submittedName>
</protein>
<dbReference type="AlphaFoldDB" id="A0A4C1ZX82"/>
<keyword evidence="3" id="KW-1185">Reference proteome</keyword>
<comment type="caution">
    <text evidence="2">The sequence shown here is derived from an EMBL/GenBank/DDBJ whole genome shotgun (WGS) entry which is preliminary data.</text>
</comment>
<evidence type="ECO:0000256" key="1">
    <source>
        <dbReference type="SAM" id="MobiDB-lite"/>
    </source>
</evidence>
<accession>A0A4C1ZX82</accession>
<feature type="region of interest" description="Disordered" evidence="1">
    <location>
        <begin position="192"/>
        <end position="222"/>
    </location>
</feature>
<dbReference type="Proteomes" id="UP000299102">
    <property type="component" value="Unassembled WGS sequence"/>
</dbReference>
<gene>
    <name evidence="2" type="ORF">EVAR_68544_1</name>
</gene>
<dbReference type="EMBL" id="BGZK01002171">
    <property type="protein sequence ID" value="GBP91453.1"/>
    <property type="molecule type" value="Genomic_DNA"/>
</dbReference>
<reference evidence="2 3" key="1">
    <citation type="journal article" date="2019" name="Commun. Biol.">
        <title>The bagworm genome reveals a unique fibroin gene that provides high tensile strength.</title>
        <authorList>
            <person name="Kono N."/>
            <person name="Nakamura H."/>
            <person name="Ohtoshi R."/>
            <person name="Tomita M."/>
            <person name="Numata K."/>
            <person name="Arakawa K."/>
        </authorList>
    </citation>
    <scope>NUCLEOTIDE SEQUENCE [LARGE SCALE GENOMIC DNA]</scope>
</reference>
<evidence type="ECO:0000313" key="3">
    <source>
        <dbReference type="Proteomes" id="UP000299102"/>
    </source>
</evidence>
<feature type="region of interest" description="Disordered" evidence="1">
    <location>
        <begin position="98"/>
        <end position="118"/>
    </location>
</feature>
<evidence type="ECO:0000313" key="2">
    <source>
        <dbReference type="EMBL" id="GBP91453.1"/>
    </source>
</evidence>
<name>A0A4C1ZX82_EUMVA</name>